<dbReference type="EMBL" id="NULI01000352">
    <property type="protein sequence ID" value="PGS62048.1"/>
    <property type="molecule type" value="Genomic_DNA"/>
</dbReference>
<proteinExistence type="predicted"/>
<dbReference type="Proteomes" id="UP000224203">
    <property type="component" value="Unassembled WGS sequence"/>
</dbReference>
<evidence type="ECO:0008006" key="3">
    <source>
        <dbReference type="Google" id="ProtNLM"/>
    </source>
</evidence>
<sequence length="71" mass="8168">YRGKKAKGETAGIYILSERGYAKLLKILEDDTAWVLYDKLVDEYFNLRAVNKQVKVSTLDKEQAKEMNARA</sequence>
<evidence type="ECO:0000313" key="2">
    <source>
        <dbReference type="Proteomes" id="UP000224203"/>
    </source>
</evidence>
<dbReference type="AlphaFoldDB" id="A0A9X7CGM8"/>
<comment type="caution">
    <text evidence="1">The sequence shown here is derived from an EMBL/GenBank/DDBJ whole genome shotgun (WGS) entry which is preliminary data.</text>
</comment>
<feature type="non-terminal residue" evidence="1">
    <location>
        <position position="71"/>
    </location>
</feature>
<protein>
    <recommendedName>
        <fullName evidence="3">KilA-N DNA-binding domain-containing protein</fullName>
    </recommendedName>
</protein>
<name>A0A9X7CGM8_BACCE</name>
<accession>A0A9X7CGM8</accession>
<reference evidence="1 2" key="1">
    <citation type="submission" date="2017-09" db="EMBL/GenBank/DDBJ databases">
        <title>Large-scale bioinformatics analysis of Bacillus genomes uncovers conserved roles of natural products in bacterial physiology.</title>
        <authorList>
            <consortium name="Agbiome Team Llc"/>
            <person name="Bleich R.M."/>
            <person name="Grubbs K.J."/>
            <person name="Santa Maria K.C."/>
            <person name="Allen S.E."/>
            <person name="Farag S."/>
            <person name="Shank E.A."/>
            <person name="Bowers A."/>
        </authorList>
    </citation>
    <scope>NUCLEOTIDE SEQUENCE [LARGE SCALE GENOMIC DNA]</scope>
    <source>
        <strain evidence="1 2">AFS041711</strain>
    </source>
</reference>
<organism evidence="1 2">
    <name type="scientific">Bacillus cereus</name>
    <dbReference type="NCBI Taxonomy" id="1396"/>
    <lineage>
        <taxon>Bacteria</taxon>
        <taxon>Bacillati</taxon>
        <taxon>Bacillota</taxon>
        <taxon>Bacilli</taxon>
        <taxon>Bacillales</taxon>
        <taxon>Bacillaceae</taxon>
        <taxon>Bacillus</taxon>
        <taxon>Bacillus cereus group</taxon>
    </lineage>
</organism>
<evidence type="ECO:0000313" key="1">
    <source>
        <dbReference type="EMBL" id="PGS62048.1"/>
    </source>
</evidence>
<gene>
    <name evidence="1" type="ORF">COC69_32485</name>
</gene>
<feature type="non-terminal residue" evidence="1">
    <location>
        <position position="1"/>
    </location>
</feature>